<dbReference type="InterPro" id="IPR041698">
    <property type="entry name" value="Methyltransf_25"/>
</dbReference>
<accession>A0A3N4ZAV0</accession>
<organism evidence="4 5">
    <name type="scientific">Myceligenerans xiligouense</name>
    <dbReference type="NCBI Taxonomy" id="253184"/>
    <lineage>
        <taxon>Bacteria</taxon>
        <taxon>Bacillati</taxon>
        <taxon>Actinomycetota</taxon>
        <taxon>Actinomycetes</taxon>
        <taxon>Micrococcales</taxon>
        <taxon>Promicromonosporaceae</taxon>
        <taxon>Myceligenerans</taxon>
    </lineage>
</organism>
<dbReference type="GO" id="GO:0008168">
    <property type="term" value="F:methyltransferase activity"/>
    <property type="evidence" value="ECO:0007669"/>
    <property type="project" value="UniProtKB-KW"/>
</dbReference>
<evidence type="ECO:0000256" key="2">
    <source>
        <dbReference type="ARBA" id="ARBA00022679"/>
    </source>
</evidence>
<protein>
    <submittedName>
        <fullName evidence="4">Methyltransferase family protein</fullName>
    </submittedName>
</protein>
<dbReference type="InterPro" id="IPR029063">
    <property type="entry name" value="SAM-dependent_MTases_sf"/>
</dbReference>
<evidence type="ECO:0000259" key="3">
    <source>
        <dbReference type="Pfam" id="PF13649"/>
    </source>
</evidence>
<evidence type="ECO:0000313" key="5">
    <source>
        <dbReference type="Proteomes" id="UP000280501"/>
    </source>
</evidence>
<keyword evidence="2 4" id="KW-0808">Transferase</keyword>
<sequence>MNGASGPARSGGGPANEFDHPVVASLYDVLDPDRSDLDMYVAVAGEVGARTVIDVGCGTGVLALRPMERGIDVIGVEPAGEMLAVARRKPGADVVRWVHGDATALPPGDADLVTMTANVAQVFTTDTAWEETLAAVRGALRPGGTLAFETRVPERRAWESWTPERTFARTDAPGLGTVEEWMRLDDVALPLVTFTSTTRLPDGTEVTAVSTLRFRERDEVAASLDACGFGRVEVRDLAYAPGKGWLFVARAL</sequence>
<feature type="domain" description="Methyltransferase" evidence="3">
    <location>
        <begin position="52"/>
        <end position="144"/>
    </location>
</feature>
<evidence type="ECO:0000256" key="1">
    <source>
        <dbReference type="ARBA" id="ARBA00022603"/>
    </source>
</evidence>
<dbReference type="RefSeq" id="WP_246012510.1">
    <property type="nucleotide sequence ID" value="NZ_RKQZ01000001.1"/>
</dbReference>
<dbReference type="GO" id="GO:0032259">
    <property type="term" value="P:methylation"/>
    <property type="evidence" value="ECO:0007669"/>
    <property type="project" value="UniProtKB-KW"/>
</dbReference>
<keyword evidence="5" id="KW-1185">Reference proteome</keyword>
<evidence type="ECO:0000313" key="4">
    <source>
        <dbReference type="EMBL" id="RPF22552.1"/>
    </source>
</evidence>
<proteinExistence type="predicted"/>
<dbReference type="Proteomes" id="UP000280501">
    <property type="component" value="Unassembled WGS sequence"/>
</dbReference>
<dbReference type="SUPFAM" id="SSF53335">
    <property type="entry name" value="S-adenosyl-L-methionine-dependent methyltransferases"/>
    <property type="match status" value="1"/>
</dbReference>
<gene>
    <name evidence="4" type="ORF">EDD34_3219</name>
</gene>
<dbReference type="Gene3D" id="3.40.50.150">
    <property type="entry name" value="Vaccinia Virus protein VP39"/>
    <property type="match status" value="1"/>
</dbReference>
<comment type="caution">
    <text evidence="4">The sequence shown here is derived from an EMBL/GenBank/DDBJ whole genome shotgun (WGS) entry which is preliminary data.</text>
</comment>
<dbReference type="EMBL" id="RKQZ01000001">
    <property type="protein sequence ID" value="RPF22552.1"/>
    <property type="molecule type" value="Genomic_DNA"/>
</dbReference>
<dbReference type="CDD" id="cd02440">
    <property type="entry name" value="AdoMet_MTases"/>
    <property type="match status" value="1"/>
</dbReference>
<dbReference type="PANTHER" id="PTHR43861:SF1">
    <property type="entry name" value="TRANS-ACONITATE 2-METHYLTRANSFERASE"/>
    <property type="match status" value="1"/>
</dbReference>
<dbReference type="AlphaFoldDB" id="A0A3N4ZAV0"/>
<reference evidence="4 5" key="1">
    <citation type="submission" date="2018-11" db="EMBL/GenBank/DDBJ databases">
        <title>Sequencing the genomes of 1000 actinobacteria strains.</title>
        <authorList>
            <person name="Klenk H.-P."/>
        </authorList>
    </citation>
    <scope>NUCLEOTIDE SEQUENCE [LARGE SCALE GENOMIC DNA]</scope>
    <source>
        <strain evidence="4 5">DSM 15700</strain>
    </source>
</reference>
<keyword evidence="1 4" id="KW-0489">Methyltransferase</keyword>
<dbReference type="Pfam" id="PF13649">
    <property type="entry name" value="Methyltransf_25"/>
    <property type="match status" value="1"/>
</dbReference>
<name>A0A3N4ZAV0_9MICO</name>
<dbReference type="PANTHER" id="PTHR43861">
    <property type="entry name" value="TRANS-ACONITATE 2-METHYLTRANSFERASE-RELATED"/>
    <property type="match status" value="1"/>
</dbReference>